<dbReference type="OrthoDB" id="2434842at2759"/>
<comment type="caution">
    <text evidence="2">The sequence shown here is derived from an EMBL/GenBank/DDBJ whole genome shotgun (WGS) entry which is preliminary data.</text>
</comment>
<name>A0A9N9P078_9GLOM</name>
<feature type="region of interest" description="Disordered" evidence="1">
    <location>
        <begin position="22"/>
        <end position="55"/>
    </location>
</feature>
<feature type="non-terminal residue" evidence="2">
    <location>
        <position position="1"/>
    </location>
</feature>
<sequence length="76" mass="8550">NNEYNSDSIPCTSSYANFNVDPYANPYTDPYSNDPCTDSYINSDAEPQNNDDKLCSTTARRKTIDGNEEEKSVKKI</sequence>
<dbReference type="EMBL" id="CAJVPY010020861">
    <property type="protein sequence ID" value="CAG8777312.1"/>
    <property type="molecule type" value="Genomic_DNA"/>
</dbReference>
<accession>A0A9N9P078</accession>
<evidence type="ECO:0000313" key="3">
    <source>
        <dbReference type="Proteomes" id="UP000789405"/>
    </source>
</evidence>
<gene>
    <name evidence="2" type="ORF">DERYTH_LOCUS19274</name>
</gene>
<proteinExistence type="predicted"/>
<dbReference type="AlphaFoldDB" id="A0A9N9P078"/>
<organism evidence="2 3">
    <name type="scientific">Dentiscutata erythropus</name>
    <dbReference type="NCBI Taxonomy" id="1348616"/>
    <lineage>
        <taxon>Eukaryota</taxon>
        <taxon>Fungi</taxon>
        <taxon>Fungi incertae sedis</taxon>
        <taxon>Mucoromycota</taxon>
        <taxon>Glomeromycotina</taxon>
        <taxon>Glomeromycetes</taxon>
        <taxon>Diversisporales</taxon>
        <taxon>Gigasporaceae</taxon>
        <taxon>Dentiscutata</taxon>
    </lineage>
</organism>
<dbReference type="Proteomes" id="UP000789405">
    <property type="component" value="Unassembled WGS sequence"/>
</dbReference>
<feature type="compositionally biased region" description="Polar residues" evidence="1">
    <location>
        <begin position="30"/>
        <end position="48"/>
    </location>
</feature>
<protein>
    <submittedName>
        <fullName evidence="2">7107_t:CDS:1</fullName>
    </submittedName>
</protein>
<evidence type="ECO:0000256" key="1">
    <source>
        <dbReference type="SAM" id="MobiDB-lite"/>
    </source>
</evidence>
<reference evidence="2" key="1">
    <citation type="submission" date="2021-06" db="EMBL/GenBank/DDBJ databases">
        <authorList>
            <person name="Kallberg Y."/>
            <person name="Tangrot J."/>
            <person name="Rosling A."/>
        </authorList>
    </citation>
    <scope>NUCLEOTIDE SEQUENCE</scope>
    <source>
        <strain evidence="2">MA453B</strain>
    </source>
</reference>
<evidence type="ECO:0000313" key="2">
    <source>
        <dbReference type="EMBL" id="CAG8777312.1"/>
    </source>
</evidence>
<keyword evidence="3" id="KW-1185">Reference proteome</keyword>